<organism evidence="2 3">
    <name type="scientific">Enterococcus faecium EnGen0180</name>
    <dbReference type="NCBI Taxonomy" id="1157475"/>
    <lineage>
        <taxon>Bacteria</taxon>
        <taxon>Bacillati</taxon>
        <taxon>Bacillota</taxon>
        <taxon>Bacilli</taxon>
        <taxon>Lactobacillales</taxon>
        <taxon>Enterococcaceae</taxon>
        <taxon>Enterococcus</taxon>
    </lineage>
</organism>
<dbReference type="Pfam" id="PF00501">
    <property type="entry name" value="AMP-binding"/>
    <property type="match status" value="1"/>
</dbReference>
<gene>
    <name evidence="2" type="ORF">SMG_02319</name>
</gene>
<dbReference type="SUPFAM" id="SSF56801">
    <property type="entry name" value="Acetyl-CoA synthetase-like"/>
    <property type="match status" value="1"/>
</dbReference>
<dbReference type="RefSeq" id="WP_010729051.1">
    <property type="nucleotide sequence ID" value="NZ_KB948134.1"/>
</dbReference>
<comment type="caution">
    <text evidence="2">The sequence shown here is derived from an EMBL/GenBank/DDBJ whole genome shotgun (WGS) entry which is preliminary data.</text>
</comment>
<dbReference type="PANTHER" id="PTHR24096">
    <property type="entry name" value="LONG-CHAIN-FATTY-ACID--COA LIGASE"/>
    <property type="match status" value="1"/>
</dbReference>
<dbReference type="AlphaFoldDB" id="A0A829F204"/>
<proteinExistence type="predicted"/>
<dbReference type="InterPro" id="IPR000873">
    <property type="entry name" value="AMP-dep_synth/lig_dom"/>
</dbReference>
<dbReference type="GO" id="GO:0016405">
    <property type="term" value="F:CoA-ligase activity"/>
    <property type="evidence" value="ECO:0007669"/>
    <property type="project" value="TreeGrafter"/>
</dbReference>
<dbReference type="Proteomes" id="UP000013834">
    <property type="component" value="Unassembled WGS sequence"/>
</dbReference>
<sequence length="459" mass="52390">MFLNIRKSNKIALMDDKLEISYTELISEINRVKNYIDQRAIVFCLTDNNIESVIAYISTIEADAVPLLLSAEIDNILLDRLIEEYKPQYIISRCNNENFYKYKKMFDFFTFSVYKTENSQYKINENLQLLLTTSGSTGSPKLVRHKKGNIESNSLNIAMSFGWDENEIGLMNLPLSYTMGLSTINTHLFLGATCVMTNASPISKKYWDLLENEKITNIVGVPFSFELLDKLKFTKYNFPFLKSICQGGGKLSKELFDKIASYALKQDIKFFATYGATETTARMTFLDPDKAIKKTQSIGKAMPLGITYLTDTKENKGELCFQGPNVAMGYANTKKDLELGDTWLGVYKTGDIVEIDSDGDMFIVGRKKRFLKLSGHRISLDDTENLIKNELGYNVVCVGNDKKMSIFLEMDRNNSIDEIKNFLSRKTGLNHAFFDVHLEENILRKDNGKVDYSYYNSFL</sequence>
<feature type="domain" description="AMP-dependent synthetase/ligase" evidence="1">
    <location>
        <begin position="7"/>
        <end position="330"/>
    </location>
</feature>
<dbReference type="InterPro" id="IPR020845">
    <property type="entry name" value="AMP-binding_CS"/>
</dbReference>
<evidence type="ECO:0000313" key="2">
    <source>
        <dbReference type="EMBL" id="EOG23454.1"/>
    </source>
</evidence>
<dbReference type="InterPro" id="IPR042099">
    <property type="entry name" value="ANL_N_sf"/>
</dbReference>
<evidence type="ECO:0000313" key="3">
    <source>
        <dbReference type="Proteomes" id="UP000013834"/>
    </source>
</evidence>
<protein>
    <recommendedName>
        <fullName evidence="1">AMP-dependent synthetase/ligase domain-containing protein</fullName>
    </recommendedName>
</protein>
<accession>A0A829F204</accession>
<dbReference type="PROSITE" id="PS00455">
    <property type="entry name" value="AMP_BINDING"/>
    <property type="match status" value="1"/>
</dbReference>
<dbReference type="Gene3D" id="3.40.50.12780">
    <property type="entry name" value="N-terminal domain of ligase-like"/>
    <property type="match status" value="1"/>
</dbReference>
<name>A0A829F204_ENTFC</name>
<dbReference type="EMBL" id="AIVF01000041">
    <property type="protein sequence ID" value="EOG23454.1"/>
    <property type="molecule type" value="Genomic_DNA"/>
</dbReference>
<evidence type="ECO:0000259" key="1">
    <source>
        <dbReference type="Pfam" id="PF00501"/>
    </source>
</evidence>
<reference evidence="2 3" key="1">
    <citation type="submission" date="2013-02" db="EMBL/GenBank/DDBJ databases">
        <title>The Genome Sequence of Enterococcus faecium VRE_84.</title>
        <authorList>
            <consortium name="The Broad Institute Genome Sequencing Platform"/>
            <consortium name="The Broad Institute Genome Sequencing Center for Infectious Disease"/>
            <person name="Earl A.M."/>
            <person name="Gilmore M.S."/>
            <person name="Lebreton F."/>
            <person name="Hammerum A.M."/>
            <person name="Jensen L.B."/>
            <person name="Guardabassi L."/>
            <person name="Walker B."/>
            <person name="Young S.K."/>
            <person name="Zeng Q."/>
            <person name="Gargeya S."/>
            <person name="Fitzgerald M."/>
            <person name="Haas B."/>
            <person name="Abouelleil A."/>
            <person name="Alvarado L."/>
            <person name="Arachchi H.M."/>
            <person name="Berlin A.M."/>
            <person name="Chapman S.B."/>
            <person name="Dewar J."/>
            <person name="Goldberg J."/>
            <person name="Griggs A."/>
            <person name="Gujja S."/>
            <person name="Hansen M."/>
            <person name="Howarth C."/>
            <person name="Imamovic A."/>
            <person name="Larimer J."/>
            <person name="McCowan C."/>
            <person name="Murphy C."/>
            <person name="Neiman D."/>
            <person name="Pearson M."/>
            <person name="Priest M."/>
            <person name="Roberts A."/>
            <person name="Saif S."/>
            <person name="Shea T."/>
            <person name="Sisk P."/>
            <person name="Sykes S."/>
            <person name="Wortman J."/>
            <person name="Nusbaum C."/>
            <person name="Birren B."/>
        </authorList>
    </citation>
    <scope>NUCLEOTIDE SEQUENCE [LARGE SCALE GENOMIC DNA]</scope>
    <source>
        <strain evidence="2 3">VRE 84</strain>
    </source>
</reference>